<accession>A0A101MEW4</accession>
<dbReference type="EMBL" id="LLXE01000230">
    <property type="protein sequence ID" value="KUM59319.1"/>
    <property type="molecule type" value="Genomic_DNA"/>
</dbReference>
<proteinExistence type="predicted"/>
<reference evidence="1 2" key="1">
    <citation type="submission" date="2015-10" db="EMBL/GenBank/DDBJ databases">
        <title>Genome sequencing of Penicillium freii.</title>
        <authorList>
            <person name="Nguyen H.D."/>
            <person name="Visagie C.M."/>
            <person name="Seifert K.A."/>
        </authorList>
    </citation>
    <scope>NUCLEOTIDE SEQUENCE [LARGE SCALE GENOMIC DNA]</scope>
    <source>
        <strain evidence="1 2">DAOM 242723</strain>
    </source>
</reference>
<gene>
    <name evidence="1" type="ORF">ACN42_g7816</name>
</gene>
<evidence type="ECO:0000313" key="2">
    <source>
        <dbReference type="Proteomes" id="UP000055045"/>
    </source>
</evidence>
<dbReference type="Proteomes" id="UP000055045">
    <property type="component" value="Unassembled WGS sequence"/>
</dbReference>
<organism evidence="1 2">
    <name type="scientific">Penicillium freii</name>
    <dbReference type="NCBI Taxonomy" id="48697"/>
    <lineage>
        <taxon>Eukaryota</taxon>
        <taxon>Fungi</taxon>
        <taxon>Dikarya</taxon>
        <taxon>Ascomycota</taxon>
        <taxon>Pezizomycotina</taxon>
        <taxon>Eurotiomycetes</taxon>
        <taxon>Eurotiomycetidae</taxon>
        <taxon>Eurotiales</taxon>
        <taxon>Aspergillaceae</taxon>
        <taxon>Penicillium</taxon>
    </lineage>
</organism>
<sequence>MEKVTETNLKFHRSCGEEAPRKKMSVQKRTGSRIISQAQDDLMKARCAACIYPTAFHLVPRRLGALVPGIVMYRFVQFNTGLEVLSDFSIPYLVRALTPSKSTLTLHMTSPL</sequence>
<dbReference type="AlphaFoldDB" id="A0A101MEW4"/>
<comment type="caution">
    <text evidence="1">The sequence shown here is derived from an EMBL/GenBank/DDBJ whole genome shotgun (WGS) entry which is preliminary data.</text>
</comment>
<protein>
    <submittedName>
        <fullName evidence="1">Uncharacterized protein</fullName>
    </submittedName>
</protein>
<evidence type="ECO:0000313" key="1">
    <source>
        <dbReference type="EMBL" id="KUM59319.1"/>
    </source>
</evidence>
<name>A0A101MEW4_PENFR</name>
<keyword evidence="2" id="KW-1185">Reference proteome</keyword>